<gene>
    <name evidence="3" type="ORF">HDF09_003347</name>
</gene>
<feature type="region of interest" description="Disordered" evidence="1">
    <location>
        <begin position="183"/>
        <end position="216"/>
    </location>
</feature>
<keyword evidence="4" id="KW-1185">Reference proteome</keyword>
<protein>
    <submittedName>
        <fullName evidence="3">Uncharacterized protein</fullName>
    </submittedName>
</protein>
<evidence type="ECO:0000256" key="1">
    <source>
        <dbReference type="SAM" id="MobiDB-lite"/>
    </source>
</evidence>
<dbReference type="PROSITE" id="PS51257">
    <property type="entry name" value="PROKAR_LIPOPROTEIN"/>
    <property type="match status" value="1"/>
</dbReference>
<keyword evidence="2" id="KW-0732">Signal</keyword>
<organism evidence="3 4">
    <name type="scientific">Tunturiibacter empetritectus</name>
    <dbReference type="NCBI Taxonomy" id="3069691"/>
    <lineage>
        <taxon>Bacteria</taxon>
        <taxon>Pseudomonadati</taxon>
        <taxon>Acidobacteriota</taxon>
        <taxon>Terriglobia</taxon>
        <taxon>Terriglobales</taxon>
        <taxon>Acidobacteriaceae</taxon>
        <taxon>Tunturiibacter</taxon>
    </lineage>
</organism>
<sequence>MKSQTIRTTIRTTALCSAVAFLATSCNKKADNTLNYTSAINSYYSAHPACLWSDPVKFPVQADTSNNSKTSNYDALVDQGLLVRTTAEKKVLIIASKQVNNYDLSDKGRAAWTADTTQPGYGNFCYGHRKVSSIDSSTPTTSDPGATTQVSYHYNIPDAAAWATAPETQNAYPQLQTELAAPQNAQATLTNTSNGWQVSSAKSASTASSNDGKIVE</sequence>
<evidence type="ECO:0000256" key="2">
    <source>
        <dbReference type="SAM" id="SignalP"/>
    </source>
</evidence>
<accession>A0A7W8IKB0</accession>
<feature type="compositionally biased region" description="Low complexity" evidence="1">
    <location>
        <begin position="199"/>
        <end position="209"/>
    </location>
</feature>
<dbReference type="AlphaFoldDB" id="A0A7W8IKB0"/>
<reference evidence="3" key="1">
    <citation type="submission" date="2020-08" db="EMBL/GenBank/DDBJ databases">
        <title>Genomic Encyclopedia of Type Strains, Phase IV (KMG-V): Genome sequencing to study the core and pangenomes of soil and plant-associated prokaryotes.</title>
        <authorList>
            <person name="Whitman W."/>
        </authorList>
    </citation>
    <scope>NUCLEOTIDE SEQUENCE [LARGE SCALE GENOMIC DNA]</scope>
    <source>
        <strain evidence="3">M8UP27</strain>
    </source>
</reference>
<evidence type="ECO:0000313" key="3">
    <source>
        <dbReference type="EMBL" id="MBB5318648.1"/>
    </source>
</evidence>
<evidence type="ECO:0000313" key="4">
    <source>
        <dbReference type="Proteomes" id="UP000568106"/>
    </source>
</evidence>
<name>A0A7W8IKB0_9BACT</name>
<comment type="caution">
    <text evidence="3">The sequence shown here is derived from an EMBL/GenBank/DDBJ whole genome shotgun (WGS) entry which is preliminary data.</text>
</comment>
<dbReference type="Proteomes" id="UP000568106">
    <property type="component" value="Unassembled WGS sequence"/>
</dbReference>
<feature type="chain" id="PRO_5031087570" evidence="2">
    <location>
        <begin position="31"/>
        <end position="216"/>
    </location>
</feature>
<feature type="signal peptide" evidence="2">
    <location>
        <begin position="1"/>
        <end position="30"/>
    </location>
</feature>
<feature type="compositionally biased region" description="Polar residues" evidence="1">
    <location>
        <begin position="183"/>
        <end position="198"/>
    </location>
</feature>
<dbReference type="EMBL" id="JACHDY010000005">
    <property type="protein sequence ID" value="MBB5318648.1"/>
    <property type="molecule type" value="Genomic_DNA"/>
</dbReference>
<proteinExistence type="predicted"/>